<keyword evidence="2" id="KW-1185">Reference proteome</keyword>
<proteinExistence type="predicted"/>
<dbReference type="Proteomes" id="UP000277204">
    <property type="component" value="Unassembled WGS sequence"/>
</dbReference>
<accession>A0A183LNJ5</accession>
<organism evidence="1 2">
    <name type="scientific">Schistosoma margrebowiei</name>
    <dbReference type="NCBI Taxonomy" id="48269"/>
    <lineage>
        <taxon>Eukaryota</taxon>
        <taxon>Metazoa</taxon>
        <taxon>Spiralia</taxon>
        <taxon>Lophotrochozoa</taxon>
        <taxon>Platyhelminthes</taxon>
        <taxon>Trematoda</taxon>
        <taxon>Digenea</taxon>
        <taxon>Strigeidida</taxon>
        <taxon>Schistosomatoidea</taxon>
        <taxon>Schistosomatidae</taxon>
        <taxon>Schistosoma</taxon>
    </lineage>
</organism>
<name>A0A183LNJ5_9TREM</name>
<dbReference type="STRING" id="48269.A0A183LNJ5"/>
<protein>
    <submittedName>
        <fullName evidence="1">Uncharacterized protein</fullName>
    </submittedName>
</protein>
<evidence type="ECO:0000313" key="2">
    <source>
        <dbReference type="Proteomes" id="UP000277204"/>
    </source>
</evidence>
<reference evidence="1 2" key="1">
    <citation type="submission" date="2018-11" db="EMBL/GenBank/DDBJ databases">
        <authorList>
            <consortium name="Pathogen Informatics"/>
        </authorList>
    </citation>
    <scope>NUCLEOTIDE SEQUENCE [LARGE SCALE GENOMIC DNA]</scope>
    <source>
        <strain evidence="1 2">Zambia</strain>
    </source>
</reference>
<evidence type="ECO:0000313" key="1">
    <source>
        <dbReference type="EMBL" id="VDO65820.1"/>
    </source>
</evidence>
<gene>
    <name evidence="1" type="ORF">SMRZ_LOCUS5370</name>
</gene>
<dbReference type="AlphaFoldDB" id="A0A183LNJ5"/>
<dbReference type="EMBL" id="UZAI01001846">
    <property type="protein sequence ID" value="VDO65820.1"/>
    <property type="molecule type" value="Genomic_DNA"/>
</dbReference>
<sequence length="175" mass="19866">MQQIAVPAFPRLYVMGREELVRSRFVEGLVPGPLREHFLRSPPIDTPDLKRTTLRFLAADKLANLSDAHPPSVMTVERATESSGLDSFQRTMTVADFSSRDASRGQPSLRWNKRPAWSNYHGRQSECIHCKRFGRHARDAATTVHVNQVSGVFVIYLMFIMSTRLGLGVERKTLR</sequence>